<dbReference type="Gene3D" id="1.10.10.2830">
    <property type="match status" value="1"/>
</dbReference>
<dbReference type="EMBL" id="FO681348">
    <property type="protein sequence ID" value="CCV65250.1"/>
    <property type="molecule type" value="Genomic_DNA"/>
</dbReference>
<dbReference type="Pfam" id="PF02195">
    <property type="entry name" value="ParB_N"/>
    <property type="match status" value="1"/>
</dbReference>
<dbReference type="InterPro" id="IPR003115">
    <property type="entry name" value="ParB_N"/>
</dbReference>
<dbReference type="RefSeq" id="WP_030004112.1">
    <property type="nucleotide sequence ID" value="NC_022549.1"/>
</dbReference>
<dbReference type="Gene3D" id="3.90.1530.30">
    <property type="match status" value="1"/>
</dbReference>
<dbReference type="FunFam" id="3.90.1530.30:FF:000001">
    <property type="entry name" value="Chromosome partitioning protein ParB"/>
    <property type="match status" value="1"/>
</dbReference>
<evidence type="ECO:0000259" key="4">
    <source>
        <dbReference type="SMART" id="SM00470"/>
    </source>
</evidence>
<dbReference type="InterPro" id="IPR041468">
    <property type="entry name" value="HTH_ParB/Spo0J"/>
</dbReference>
<evidence type="ECO:0000313" key="5">
    <source>
        <dbReference type="EMBL" id="CCV65250.1"/>
    </source>
</evidence>
<dbReference type="KEGG" id="abra:BN8530229"/>
<dbReference type="Proteomes" id="UP000032737">
    <property type="component" value="Chromosome"/>
</dbReference>
<dbReference type="SMART" id="SM00470">
    <property type="entry name" value="ParB"/>
    <property type="match status" value="1"/>
</dbReference>
<dbReference type="SUPFAM" id="SSF110849">
    <property type="entry name" value="ParB/Sulfiredoxin"/>
    <property type="match status" value="1"/>
</dbReference>
<dbReference type="Pfam" id="PF17762">
    <property type="entry name" value="HTH_ParB"/>
    <property type="match status" value="1"/>
</dbReference>
<feature type="domain" description="ParB-like N-terminal" evidence="4">
    <location>
        <begin position="30"/>
        <end position="119"/>
    </location>
</feature>
<dbReference type="OrthoDB" id="9802051at2"/>
<evidence type="ECO:0000313" key="6">
    <source>
        <dbReference type="Proteomes" id="UP000032737"/>
    </source>
</evidence>
<dbReference type="GO" id="GO:0003677">
    <property type="term" value="F:DNA binding"/>
    <property type="evidence" value="ECO:0007669"/>
    <property type="project" value="UniProtKB-KW"/>
</dbReference>
<dbReference type="HOGENOM" id="CLU_023853_0_0_14"/>
<evidence type="ECO:0000256" key="1">
    <source>
        <dbReference type="ARBA" id="ARBA00006295"/>
    </source>
</evidence>
<dbReference type="PANTHER" id="PTHR33375:SF1">
    <property type="entry name" value="CHROMOSOME-PARTITIONING PROTEIN PARB-RELATED"/>
    <property type="match status" value="1"/>
</dbReference>
<gene>
    <name evidence="5" type="primary">spo0J</name>
    <name evidence="5" type="ORF">BN8530229</name>
</gene>
<organism evidence="5 6">
    <name type="scientific">Acholeplasma brassicae</name>
    <dbReference type="NCBI Taxonomy" id="61635"/>
    <lineage>
        <taxon>Bacteria</taxon>
        <taxon>Bacillati</taxon>
        <taxon>Mycoplasmatota</taxon>
        <taxon>Mollicutes</taxon>
        <taxon>Acholeplasmatales</taxon>
        <taxon>Acholeplasmataceae</taxon>
        <taxon>Acholeplasma</taxon>
    </lineage>
</organism>
<sequence>MKNDKALGRGLKDLLFENVIDEIQDGERILEIPLKEITPNPFQPRRIFDPEKINDLAQSINEHGVFQPIIIKKVKDGYMIVSGERRFRAAKQVGLTTIPAIVRAYDPQKVAEISLVENLQREDLSPIEEAEAYSSIMRSMEMTQKELADKIGKSRSYVTNVLGLLNLPEDVQGMLLDKKISMAHARVLSKLDNIARIKLLANRIVNEGLSVRQIEQLAQTEAKANKQKREAKPLTFMMYEQALKQNAGLKASVTKNKLTINVKDENELKKLVEKLLG</sequence>
<keyword evidence="3" id="KW-0238">DNA-binding</keyword>
<dbReference type="GO" id="GO:0007059">
    <property type="term" value="P:chromosome segregation"/>
    <property type="evidence" value="ECO:0007669"/>
    <property type="project" value="UniProtKB-KW"/>
</dbReference>
<proteinExistence type="inferred from homology"/>
<dbReference type="AlphaFoldDB" id="U4KME0"/>
<dbReference type="InterPro" id="IPR050336">
    <property type="entry name" value="Chromosome_partition/occlusion"/>
</dbReference>
<dbReference type="STRING" id="61635.BN8530229"/>
<evidence type="ECO:0000256" key="3">
    <source>
        <dbReference type="ARBA" id="ARBA00023125"/>
    </source>
</evidence>
<dbReference type="NCBIfam" id="TIGR00180">
    <property type="entry name" value="parB_part"/>
    <property type="match status" value="1"/>
</dbReference>
<evidence type="ECO:0000256" key="2">
    <source>
        <dbReference type="ARBA" id="ARBA00022829"/>
    </source>
</evidence>
<dbReference type="FunFam" id="1.10.10.2830:FF:000001">
    <property type="entry name" value="Chromosome partitioning protein ParB"/>
    <property type="match status" value="1"/>
</dbReference>
<dbReference type="GO" id="GO:0005694">
    <property type="term" value="C:chromosome"/>
    <property type="evidence" value="ECO:0007669"/>
    <property type="project" value="TreeGrafter"/>
</dbReference>
<name>U4KME0_9MOLU</name>
<dbReference type="InterPro" id="IPR004437">
    <property type="entry name" value="ParB/RepB/Spo0J"/>
</dbReference>
<keyword evidence="2" id="KW-0159">Chromosome partition</keyword>
<dbReference type="PANTHER" id="PTHR33375">
    <property type="entry name" value="CHROMOSOME-PARTITIONING PROTEIN PARB-RELATED"/>
    <property type="match status" value="1"/>
</dbReference>
<accession>U4KME0</accession>
<keyword evidence="6" id="KW-1185">Reference proteome</keyword>
<comment type="similarity">
    <text evidence="1">Belongs to the ParB family.</text>
</comment>
<dbReference type="SUPFAM" id="SSF109709">
    <property type="entry name" value="KorB DNA-binding domain-like"/>
    <property type="match status" value="1"/>
</dbReference>
<reference evidence="5 6" key="1">
    <citation type="journal article" date="2013" name="J. Mol. Microbiol. Biotechnol.">
        <title>Analysis of the Complete Genomes of Acholeplasma brassicae , A. palmae and A. laidlawii and Their Comparison to the Obligate Parasites from ' Candidatus Phytoplasma'.</title>
        <authorList>
            <person name="Kube M."/>
            <person name="Siewert C."/>
            <person name="Migdoll A.M."/>
            <person name="Duduk B."/>
            <person name="Holz S."/>
            <person name="Rabus R."/>
            <person name="Seemuller E."/>
            <person name="Mitrovic J."/>
            <person name="Muller I."/>
            <person name="Buttner C."/>
            <person name="Reinhardt R."/>
        </authorList>
    </citation>
    <scope>NUCLEOTIDE SEQUENCE [LARGE SCALE GENOMIC DNA]</scope>
    <source>
        <strain evidence="6">0502</strain>
    </source>
</reference>
<dbReference type="CDD" id="cd16393">
    <property type="entry name" value="SPO0J_N"/>
    <property type="match status" value="1"/>
</dbReference>
<dbReference type="InterPro" id="IPR036086">
    <property type="entry name" value="ParB/Sulfiredoxin_sf"/>
</dbReference>
<protein>
    <submittedName>
        <fullName evidence="5">Stage 0 sporulation protein J</fullName>
    </submittedName>
</protein>